<keyword evidence="5" id="KW-0460">Magnesium</keyword>
<dbReference type="EC" id="3.6.1.22" evidence="2"/>
<dbReference type="NCBIfam" id="NF001299">
    <property type="entry name" value="PRK00241.1"/>
    <property type="match status" value="1"/>
</dbReference>
<protein>
    <recommendedName>
        <fullName evidence="2">NAD(+) diphosphatase</fullName>
        <ecNumber evidence="2">3.6.1.22</ecNumber>
    </recommendedName>
</protein>
<keyword evidence="3" id="KW-0479">Metal-binding</keyword>
<name>A0ABX7N500_9BACT</name>
<dbReference type="Pfam" id="PF09297">
    <property type="entry name" value="Zn_ribbon_NUD"/>
    <property type="match status" value="1"/>
</dbReference>
<keyword evidence="9" id="KW-1185">Reference proteome</keyword>
<dbReference type="InterPro" id="IPR020084">
    <property type="entry name" value="NUDIX_hydrolase_CS"/>
</dbReference>
<comment type="cofactor">
    <cofactor evidence="1">
        <name>Mg(2+)</name>
        <dbReference type="ChEBI" id="CHEBI:18420"/>
    </cofactor>
</comment>
<dbReference type="Gene3D" id="3.90.79.20">
    <property type="match status" value="1"/>
</dbReference>
<evidence type="ECO:0000256" key="2">
    <source>
        <dbReference type="ARBA" id="ARBA00012381"/>
    </source>
</evidence>
<dbReference type="Proteomes" id="UP000663090">
    <property type="component" value="Chromosome"/>
</dbReference>
<dbReference type="InterPro" id="IPR015375">
    <property type="entry name" value="NADH_PPase-like_N"/>
</dbReference>
<evidence type="ECO:0000259" key="7">
    <source>
        <dbReference type="PROSITE" id="PS51462"/>
    </source>
</evidence>
<dbReference type="CDD" id="cd03429">
    <property type="entry name" value="NUDIX_NADH_pyrophosphatase_Nudt13"/>
    <property type="match status" value="1"/>
</dbReference>
<dbReference type="InterPro" id="IPR015797">
    <property type="entry name" value="NUDIX_hydrolase-like_dom_sf"/>
</dbReference>
<evidence type="ECO:0000256" key="4">
    <source>
        <dbReference type="ARBA" id="ARBA00022801"/>
    </source>
</evidence>
<dbReference type="Pfam" id="PF00293">
    <property type="entry name" value="NUDIX"/>
    <property type="match status" value="1"/>
</dbReference>
<keyword evidence="6" id="KW-0520">NAD</keyword>
<dbReference type="PROSITE" id="PS51462">
    <property type="entry name" value="NUDIX"/>
    <property type="match status" value="1"/>
</dbReference>
<dbReference type="InterPro" id="IPR015376">
    <property type="entry name" value="Znr_NADH_PPase"/>
</dbReference>
<evidence type="ECO:0000256" key="5">
    <source>
        <dbReference type="ARBA" id="ARBA00022842"/>
    </source>
</evidence>
<dbReference type="EMBL" id="CP071091">
    <property type="protein sequence ID" value="QSQ11483.1"/>
    <property type="molecule type" value="Genomic_DNA"/>
</dbReference>
<gene>
    <name evidence="8" type="primary">nudC</name>
    <name evidence="8" type="ORF">JY572_24095</name>
</gene>
<feature type="domain" description="Nudix hydrolase" evidence="7">
    <location>
        <begin position="141"/>
        <end position="265"/>
    </location>
</feature>
<evidence type="ECO:0000256" key="3">
    <source>
        <dbReference type="ARBA" id="ARBA00022723"/>
    </source>
</evidence>
<evidence type="ECO:0000313" key="8">
    <source>
        <dbReference type="EMBL" id="QSQ11483.1"/>
    </source>
</evidence>
<sequence length="275" mass="30357">MTSFLSGYEPPSRPRDGAMLFLTRGMDVLIHEHAGAVTIPTGATFPELTASAHYLGTLDGEDCYCAPLPRDFTPPEGTSLVPARSLYKRLDEARFAVAGRALAIVEWDVQHRFCGRCGQATELVAGERARRCPMDKTPFYPRISPAMIVLVTRGDTMLLARNPALPEPMFSTLAGFVDAGESLEECVAREVKEEVNVEVKNIRYFGSQPWPFGRSLMVGFTAEYAGGDVRVDGKEIAEADWFHPDNMPRIPPRLSIARHLIDAFVERVKGSPSRS</sequence>
<dbReference type="SUPFAM" id="SSF55811">
    <property type="entry name" value="Nudix"/>
    <property type="match status" value="2"/>
</dbReference>
<reference evidence="8 9" key="1">
    <citation type="submission" date="2021-02" db="EMBL/GenBank/DDBJ databases">
        <title>De Novo genome assembly of isolated myxobacteria.</title>
        <authorList>
            <person name="Stevens D.C."/>
        </authorList>
    </citation>
    <scope>NUCLEOTIDE SEQUENCE [LARGE SCALE GENOMIC DNA]</scope>
    <source>
        <strain evidence="8 9">SCHIC003</strain>
    </source>
</reference>
<dbReference type="PROSITE" id="PS00893">
    <property type="entry name" value="NUDIX_BOX"/>
    <property type="match status" value="1"/>
</dbReference>
<dbReference type="InterPro" id="IPR049734">
    <property type="entry name" value="NudC-like_C"/>
</dbReference>
<evidence type="ECO:0000313" key="9">
    <source>
        <dbReference type="Proteomes" id="UP000663090"/>
    </source>
</evidence>
<dbReference type="Gene3D" id="3.90.79.10">
    <property type="entry name" value="Nucleoside Triphosphate Pyrophosphohydrolase"/>
    <property type="match status" value="1"/>
</dbReference>
<evidence type="ECO:0000256" key="6">
    <source>
        <dbReference type="ARBA" id="ARBA00023027"/>
    </source>
</evidence>
<dbReference type="PANTHER" id="PTHR11383:SF3">
    <property type="entry name" value="NAD(P)H PYROPHOSPHATASE NUDT13, MITOCHONDRIAL"/>
    <property type="match status" value="1"/>
</dbReference>
<dbReference type="Pfam" id="PF09296">
    <property type="entry name" value="NUDIX-like"/>
    <property type="match status" value="1"/>
</dbReference>
<dbReference type="InterPro" id="IPR000086">
    <property type="entry name" value="NUDIX_hydrolase_dom"/>
</dbReference>
<dbReference type="PANTHER" id="PTHR11383">
    <property type="entry name" value="NUCLEOSIDE DIPHOSPHATE-LINKED MOIETY X MOTIF 13"/>
    <property type="match status" value="1"/>
</dbReference>
<evidence type="ECO:0000256" key="1">
    <source>
        <dbReference type="ARBA" id="ARBA00001946"/>
    </source>
</evidence>
<dbReference type="GO" id="GO:0016787">
    <property type="term" value="F:hydrolase activity"/>
    <property type="evidence" value="ECO:0007669"/>
    <property type="project" value="UniProtKB-KW"/>
</dbReference>
<accession>A0ABX7N500</accession>
<proteinExistence type="predicted"/>
<keyword evidence="4 8" id="KW-0378">Hydrolase</keyword>
<organism evidence="8 9">
    <name type="scientific">Myxococcus landrumensis</name>
    <dbReference type="NCBI Taxonomy" id="2813577"/>
    <lineage>
        <taxon>Bacteria</taxon>
        <taxon>Pseudomonadati</taxon>
        <taxon>Myxococcota</taxon>
        <taxon>Myxococcia</taxon>
        <taxon>Myxococcales</taxon>
        <taxon>Cystobacterineae</taxon>
        <taxon>Myxococcaceae</taxon>
        <taxon>Myxococcus</taxon>
    </lineage>
</organism>